<comment type="caution">
    <text evidence="1">The sequence shown here is derived from an EMBL/GenBank/DDBJ whole genome shotgun (WGS) entry which is preliminary data.</text>
</comment>
<name>A0AAV8WP99_9CUCU</name>
<protein>
    <submittedName>
        <fullName evidence="1">Uncharacterized protein</fullName>
    </submittedName>
</protein>
<gene>
    <name evidence="1" type="ORF">NQ314_019515</name>
</gene>
<evidence type="ECO:0000313" key="1">
    <source>
        <dbReference type="EMBL" id="KAJ8927987.1"/>
    </source>
</evidence>
<organism evidence="1 2">
    <name type="scientific">Rhamnusium bicolor</name>
    <dbReference type="NCBI Taxonomy" id="1586634"/>
    <lineage>
        <taxon>Eukaryota</taxon>
        <taxon>Metazoa</taxon>
        <taxon>Ecdysozoa</taxon>
        <taxon>Arthropoda</taxon>
        <taxon>Hexapoda</taxon>
        <taxon>Insecta</taxon>
        <taxon>Pterygota</taxon>
        <taxon>Neoptera</taxon>
        <taxon>Endopterygota</taxon>
        <taxon>Coleoptera</taxon>
        <taxon>Polyphaga</taxon>
        <taxon>Cucujiformia</taxon>
        <taxon>Chrysomeloidea</taxon>
        <taxon>Cerambycidae</taxon>
        <taxon>Lepturinae</taxon>
        <taxon>Rhagiini</taxon>
        <taxon>Rhamnusium</taxon>
    </lineage>
</organism>
<evidence type="ECO:0000313" key="2">
    <source>
        <dbReference type="Proteomes" id="UP001162156"/>
    </source>
</evidence>
<dbReference type="AlphaFoldDB" id="A0AAV8WP99"/>
<reference evidence="1" key="1">
    <citation type="journal article" date="2023" name="Insect Mol. Biol.">
        <title>Genome sequencing provides insights into the evolution of gene families encoding plant cell wall-degrading enzymes in longhorned beetles.</title>
        <authorList>
            <person name="Shin N.R."/>
            <person name="Okamura Y."/>
            <person name="Kirsch R."/>
            <person name="Pauchet Y."/>
        </authorList>
    </citation>
    <scope>NUCLEOTIDE SEQUENCE</scope>
    <source>
        <strain evidence="1">RBIC_L_NR</strain>
    </source>
</reference>
<keyword evidence="2" id="KW-1185">Reference proteome</keyword>
<sequence length="67" mass="7654">MSIYKCIFPACSIRKILATHLVLPHTSQGLSVHYKPISKYSYTKCNKDLLQKHEGCFSFSGDFVPFQ</sequence>
<accession>A0AAV8WP99</accession>
<dbReference type="EMBL" id="JANEYF010005500">
    <property type="protein sequence ID" value="KAJ8927987.1"/>
    <property type="molecule type" value="Genomic_DNA"/>
</dbReference>
<dbReference type="Proteomes" id="UP001162156">
    <property type="component" value="Unassembled WGS sequence"/>
</dbReference>
<proteinExistence type="predicted"/>